<name>A0A3N1H3I0_9PSEU</name>
<evidence type="ECO:0008006" key="4">
    <source>
        <dbReference type="Google" id="ProtNLM"/>
    </source>
</evidence>
<protein>
    <recommendedName>
        <fullName evidence="4">HAF family extracellular repeat protein</fullName>
    </recommendedName>
</protein>
<accession>A0A3N1H3I0</accession>
<keyword evidence="3" id="KW-1185">Reference proteome</keyword>
<sequence>MSTRHTAVAAVAAADSGGGWAGYGWAVKSGWSITMRAMRWVDGQATDLGRFGGVNPAVTDVNRQGTVVGSAAGRAIRSRGGALEALPTPAGFSGAAAEGVNDNGDIVGTASSTPPGTRGPR</sequence>
<dbReference type="RefSeq" id="WP_123742915.1">
    <property type="nucleotide sequence ID" value="NZ_RJKM01000001.1"/>
</dbReference>
<evidence type="ECO:0000313" key="3">
    <source>
        <dbReference type="Proteomes" id="UP000268727"/>
    </source>
</evidence>
<gene>
    <name evidence="2" type="ORF">EDD40_2341</name>
</gene>
<dbReference type="EMBL" id="RJKM01000001">
    <property type="protein sequence ID" value="ROP37055.1"/>
    <property type="molecule type" value="Genomic_DNA"/>
</dbReference>
<proteinExistence type="predicted"/>
<reference evidence="2 3" key="1">
    <citation type="submission" date="2018-11" db="EMBL/GenBank/DDBJ databases">
        <title>Sequencing the genomes of 1000 actinobacteria strains.</title>
        <authorList>
            <person name="Klenk H.-P."/>
        </authorList>
    </citation>
    <scope>NUCLEOTIDE SEQUENCE [LARGE SCALE GENOMIC DNA]</scope>
    <source>
        <strain evidence="2 3">DSM 44231</strain>
    </source>
</reference>
<evidence type="ECO:0000313" key="2">
    <source>
        <dbReference type="EMBL" id="ROP37055.1"/>
    </source>
</evidence>
<feature type="region of interest" description="Disordered" evidence="1">
    <location>
        <begin position="94"/>
        <end position="121"/>
    </location>
</feature>
<dbReference type="Proteomes" id="UP000268727">
    <property type="component" value="Unassembled WGS sequence"/>
</dbReference>
<organism evidence="2 3">
    <name type="scientific">Saccharothrix texasensis</name>
    <dbReference type="NCBI Taxonomy" id="103734"/>
    <lineage>
        <taxon>Bacteria</taxon>
        <taxon>Bacillati</taxon>
        <taxon>Actinomycetota</taxon>
        <taxon>Actinomycetes</taxon>
        <taxon>Pseudonocardiales</taxon>
        <taxon>Pseudonocardiaceae</taxon>
        <taxon>Saccharothrix</taxon>
    </lineage>
</organism>
<dbReference type="AlphaFoldDB" id="A0A3N1H3I0"/>
<comment type="caution">
    <text evidence="2">The sequence shown here is derived from an EMBL/GenBank/DDBJ whole genome shotgun (WGS) entry which is preliminary data.</text>
</comment>
<evidence type="ECO:0000256" key="1">
    <source>
        <dbReference type="SAM" id="MobiDB-lite"/>
    </source>
</evidence>